<dbReference type="EMBL" id="KE375100">
    <property type="protein sequence ID" value="EPQ63751.1"/>
    <property type="molecule type" value="Genomic_DNA"/>
</dbReference>
<evidence type="ECO:0000256" key="1">
    <source>
        <dbReference type="SAM" id="MobiDB-lite"/>
    </source>
</evidence>
<name>A0A656KH51_BLUGR</name>
<evidence type="ECO:0008006" key="4">
    <source>
        <dbReference type="Google" id="ProtNLM"/>
    </source>
</evidence>
<feature type="region of interest" description="Disordered" evidence="1">
    <location>
        <begin position="128"/>
        <end position="191"/>
    </location>
</feature>
<accession>A0A656KH51</accession>
<dbReference type="Proteomes" id="UP000053110">
    <property type="component" value="Unassembled WGS sequence"/>
</dbReference>
<sequence length="191" mass="21521">MSDNPNFQKLGKRKVSKPVKAPEWLFCGQADPSLNKNPSAETTTKDLEAKKIAENLLMRHAAGKGSKPTLSSHLVHLVERFLAENGFVASSKIFKEEKLKFCEEGTSSPEIPSLSVLVDEWHNFKNLSSSTGQKSNLESERAVNYPSGDCSNKIKNKLPTEKKNQKRDQPQRTRKLTKLMEKIPHLIKQNH</sequence>
<proteinExistence type="predicted"/>
<dbReference type="AlphaFoldDB" id="A0A656KH51"/>
<evidence type="ECO:0000313" key="3">
    <source>
        <dbReference type="Proteomes" id="UP000053110"/>
    </source>
</evidence>
<dbReference type="OrthoDB" id="5599646at2759"/>
<feature type="compositionally biased region" description="Basic and acidic residues" evidence="1">
    <location>
        <begin position="158"/>
        <end position="171"/>
    </location>
</feature>
<organism evidence="2 3">
    <name type="scientific">Blumeria graminis f. sp. tritici 96224</name>
    <dbReference type="NCBI Taxonomy" id="1268274"/>
    <lineage>
        <taxon>Eukaryota</taxon>
        <taxon>Fungi</taxon>
        <taxon>Dikarya</taxon>
        <taxon>Ascomycota</taxon>
        <taxon>Pezizomycotina</taxon>
        <taxon>Leotiomycetes</taxon>
        <taxon>Erysiphales</taxon>
        <taxon>Erysiphaceae</taxon>
        <taxon>Blumeria</taxon>
    </lineage>
</organism>
<protein>
    <recommendedName>
        <fullName evidence="4">LisH domain-containing protein</fullName>
    </recommendedName>
</protein>
<evidence type="ECO:0000313" key="2">
    <source>
        <dbReference type="EMBL" id="EPQ63751.1"/>
    </source>
</evidence>
<gene>
    <name evidence="2" type="ORF">BGT96224_2425</name>
</gene>
<reference evidence="3" key="1">
    <citation type="journal article" date="2013" name="Nat. Genet.">
        <title>The wheat powdery mildew genome shows the unique evolution of an obligate biotroph.</title>
        <authorList>
            <person name="Wicker T."/>
            <person name="Oberhaensli S."/>
            <person name="Parlange F."/>
            <person name="Buchmann J.P."/>
            <person name="Shatalina M."/>
            <person name="Roffler S."/>
            <person name="Ben-David R."/>
            <person name="Dolezel J."/>
            <person name="Simkova H."/>
            <person name="Schulze-Lefert P."/>
            <person name="Spanu P.D."/>
            <person name="Bruggmann R."/>
            <person name="Amselem J."/>
            <person name="Quesneville H."/>
            <person name="Ver Loren van Themaat E."/>
            <person name="Paape T."/>
            <person name="Shimizu K.K."/>
            <person name="Keller B."/>
        </authorList>
    </citation>
    <scope>NUCLEOTIDE SEQUENCE [LARGE SCALE GENOMIC DNA]</scope>
    <source>
        <strain evidence="3">96224</strain>
    </source>
</reference>